<name>A9PJJ5_9ROSI</name>
<reference evidence="1" key="1">
    <citation type="journal article" date="2008" name="BMC Genomics">
        <title>Analysis of 4,664 high-quality sequence-finished poplar full-length cDNA clones and their utility for the discovery of genes responding to insect feeding.</title>
        <authorList>
            <person name="Ralph S.G."/>
            <person name="Chun H.J."/>
            <person name="Cooper D."/>
            <person name="Kirkpatrick R."/>
            <person name="Kolosova N."/>
            <person name="Gunter L."/>
            <person name="Tuskan G.A."/>
            <person name="Douglas C.J."/>
            <person name="Holt R.A."/>
            <person name="Jones S.J."/>
            <person name="Marra M.A."/>
            <person name="Bohlmann J."/>
        </authorList>
    </citation>
    <scope>NUCLEOTIDE SEQUENCE</scope>
    <source>
        <tissue evidence="1">Sapling trees one metre in height and grown under greenhouse conditions were exposed to continuous feeding by Malacosoma disstria Hubner</tissue>
    </source>
</reference>
<accession>A9PJJ5</accession>
<organism evidence="1">
    <name type="scientific">Populus trichocarpa x Populus deltoides</name>
    <dbReference type="NCBI Taxonomy" id="3695"/>
    <lineage>
        <taxon>Eukaryota</taxon>
        <taxon>Viridiplantae</taxon>
        <taxon>Streptophyta</taxon>
        <taxon>Embryophyta</taxon>
        <taxon>Tracheophyta</taxon>
        <taxon>Spermatophyta</taxon>
        <taxon>Magnoliopsida</taxon>
        <taxon>eudicotyledons</taxon>
        <taxon>Gunneridae</taxon>
        <taxon>Pentapetalae</taxon>
        <taxon>rosids</taxon>
        <taxon>fabids</taxon>
        <taxon>Malpighiales</taxon>
        <taxon>Salicaceae</taxon>
        <taxon>Saliceae</taxon>
        <taxon>Populus</taxon>
    </lineage>
</organism>
<proteinExistence type="evidence at transcript level"/>
<protein>
    <submittedName>
        <fullName evidence="1">Uncharacterized protein</fullName>
    </submittedName>
</protein>
<sequence>MFVVESERSGNNETIQPVSPVLYSYEIQPEVAKFLKSEHYSLSKILALQVKYTCRFSKSVMTISPG</sequence>
<dbReference type="EMBL" id="EF148585">
    <property type="protein sequence ID" value="ABK96548.1"/>
    <property type="molecule type" value="mRNA"/>
</dbReference>
<evidence type="ECO:0000313" key="1">
    <source>
        <dbReference type="EMBL" id="ABK96548.1"/>
    </source>
</evidence>
<dbReference type="AlphaFoldDB" id="A9PJJ5"/>